<organism evidence="2 3">
    <name type="scientific">Cochliobolus sativus</name>
    <name type="common">Common root rot and spot blotch fungus</name>
    <name type="synonym">Bipolaris sorokiniana</name>
    <dbReference type="NCBI Taxonomy" id="45130"/>
    <lineage>
        <taxon>Eukaryota</taxon>
        <taxon>Fungi</taxon>
        <taxon>Dikarya</taxon>
        <taxon>Ascomycota</taxon>
        <taxon>Pezizomycotina</taxon>
        <taxon>Dothideomycetes</taxon>
        <taxon>Pleosporomycetidae</taxon>
        <taxon>Pleosporales</taxon>
        <taxon>Pleosporineae</taxon>
        <taxon>Pleosporaceae</taxon>
        <taxon>Bipolaris</taxon>
    </lineage>
</organism>
<evidence type="ECO:0000313" key="3">
    <source>
        <dbReference type="Proteomes" id="UP000624244"/>
    </source>
</evidence>
<proteinExistence type="predicted"/>
<evidence type="ECO:0000313" key="2">
    <source>
        <dbReference type="EMBL" id="KAF5852429.1"/>
    </source>
</evidence>
<sequence>PITLTWVLEWILLVLVYTVIAVRIYMRRFRFRENIDVAGYLLIVSALNALALVTWDTIAYNTGALDSKVKSDLLSKILFACLPCTGVSSLPKVEERCEALC</sequence>
<evidence type="ECO:0000256" key="1">
    <source>
        <dbReference type="SAM" id="Phobius"/>
    </source>
</evidence>
<dbReference type="EMBL" id="WNKQ01000003">
    <property type="protein sequence ID" value="KAF5852429.1"/>
    <property type="molecule type" value="Genomic_DNA"/>
</dbReference>
<accession>A0A8H5ZP18</accession>
<reference evidence="2" key="1">
    <citation type="submission" date="2019-11" db="EMBL/GenBank/DDBJ databases">
        <title>Bipolaris sorokiniana Genome sequencing.</title>
        <authorList>
            <person name="Wang H."/>
        </authorList>
    </citation>
    <scope>NUCLEOTIDE SEQUENCE</scope>
</reference>
<feature type="transmembrane region" description="Helical" evidence="1">
    <location>
        <begin position="6"/>
        <end position="25"/>
    </location>
</feature>
<keyword evidence="1" id="KW-0812">Transmembrane</keyword>
<feature type="non-terminal residue" evidence="2">
    <location>
        <position position="101"/>
    </location>
</feature>
<gene>
    <name evidence="2" type="ORF">GGP41_007872</name>
</gene>
<keyword evidence="1" id="KW-1133">Transmembrane helix</keyword>
<keyword evidence="1" id="KW-0472">Membrane</keyword>
<feature type="transmembrane region" description="Helical" evidence="1">
    <location>
        <begin position="37"/>
        <end position="55"/>
    </location>
</feature>
<name>A0A8H5ZP18_COCSA</name>
<dbReference type="Proteomes" id="UP000624244">
    <property type="component" value="Unassembled WGS sequence"/>
</dbReference>
<comment type="caution">
    <text evidence="2">The sequence shown here is derived from an EMBL/GenBank/DDBJ whole genome shotgun (WGS) entry which is preliminary data.</text>
</comment>
<dbReference type="AlphaFoldDB" id="A0A8H5ZP18"/>
<protein>
    <submittedName>
        <fullName evidence="2">Uncharacterized protein</fullName>
    </submittedName>
</protein>